<accession>A0A5A8F4V7</accession>
<dbReference type="Pfam" id="PF01584">
    <property type="entry name" value="CheW"/>
    <property type="match status" value="1"/>
</dbReference>
<evidence type="ECO:0000313" key="6">
    <source>
        <dbReference type="EMBL" id="KAA0258404.1"/>
    </source>
</evidence>
<dbReference type="CDD" id="cd00732">
    <property type="entry name" value="CheW"/>
    <property type="match status" value="1"/>
</dbReference>
<keyword evidence="4" id="KW-0145">Chemotaxis</keyword>
<dbReference type="FunFam" id="2.40.50.180:FF:000002">
    <property type="entry name" value="Chemotaxis protein CheW"/>
    <property type="match status" value="1"/>
</dbReference>
<proteinExistence type="predicted"/>
<dbReference type="OrthoDB" id="9794382at2"/>
<dbReference type="AlphaFoldDB" id="A0A5A8F4V7"/>
<evidence type="ECO:0000259" key="5">
    <source>
        <dbReference type="PROSITE" id="PS50851"/>
    </source>
</evidence>
<dbReference type="PROSITE" id="PS50851">
    <property type="entry name" value="CHEW"/>
    <property type="match status" value="1"/>
</dbReference>
<protein>
    <recommendedName>
        <fullName evidence="2">Chemotaxis protein CheW</fullName>
    </recommendedName>
</protein>
<dbReference type="SUPFAM" id="SSF50341">
    <property type="entry name" value="CheW-like"/>
    <property type="match status" value="1"/>
</dbReference>
<dbReference type="Gene3D" id="2.40.50.180">
    <property type="entry name" value="CheA-289, Domain 4"/>
    <property type="match status" value="1"/>
</dbReference>
<dbReference type="Proteomes" id="UP000322876">
    <property type="component" value="Unassembled WGS sequence"/>
</dbReference>
<dbReference type="SUPFAM" id="SSF75708">
    <property type="entry name" value="Chemotaxis phosphatase CheZ"/>
    <property type="match status" value="1"/>
</dbReference>
<evidence type="ECO:0000256" key="2">
    <source>
        <dbReference type="ARBA" id="ARBA00021483"/>
    </source>
</evidence>
<dbReference type="GO" id="GO:0007165">
    <property type="term" value="P:signal transduction"/>
    <property type="evidence" value="ECO:0007669"/>
    <property type="project" value="InterPro"/>
</dbReference>
<evidence type="ECO:0000256" key="3">
    <source>
        <dbReference type="ARBA" id="ARBA00022490"/>
    </source>
</evidence>
<keyword evidence="7" id="KW-1185">Reference proteome</keyword>
<dbReference type="InterPro" id="IPR002545">
    <property type="entry name" value="CheW-lke_dom"/>
</dbReference>
<dbReference type="Gene3D" id="1.10.287.500">
    <property type="entry name" value="Helix hairpin bin"/>
    <property type="match status" value="1"/>
</dbReference>
<dbReference type="GO" id="GO:0005829">
    <property type="term" value="C:cytosol"/>
    <property type="evidence" value="ECO:0007669"/>
    <property type="project" value="TreeGrafter"/>
</dbReference>
<dbReference type="Gene3D" id="2.30.30.40">
    <property type="entry name" value="SH3 Domains"/>
    <property type="match status" value="1"/>
</dbReference>
<dbReference type="GO" id="GO:0006935">
    <property type="term" value="P:chemotaxis"/>
    <property type="evidence" value="ECO:0007669"/>
    <property type="project" value="UniProtKB-KW"/>
</dbReference>
<evidence type="ECO:0000313" key="7">
    <source>
        <dbReference type="Proteomes" id="UP000322876"/>
    </source>
</evidence>
<evidence type="ECO:0000256" key="1">
    <source>
        <dbReference type="ARBA" id="ARBA00004496"/>
    </source>
</evidence>
<comment type="caution">
    <text evidence="6">The sequence shown here is derived from an EMBL/GenBank/DDBJ whole genome shotgun (WGS) entry which is preliminary data.</text>
</comment>
<dbReference type="PANTHER" id="PTHR22617:SF23">
    <property type="entry name" value="CHEMOTAXIS PROTEIN CHEW"/>
    <property type="match status" value="1"/>
</dbReference>
<dbReference type="RefSeq" id="WP_149265961.1">
    <property type="nucleotide sequence ID" value="NZ_VFJB01000004.1"/>
</dbReference>
<dbReference type="SMART" id="SM00260">
    <property type="entry name" value="CheW"/>
    <property type="match status" value="1"/>
</dbReference>
<comment type="subcellular location">
    <subcellularLocation>
        <location evidence="1">Cytoplasm</location>
    </subcellularLocation>
</comment>
<dbReference type="EMBL" id="VFJB01000004">
    <property type="protein sequence ID" value="KAA0258404.1"/>
    <property type="molecule type" value="Genomic_DNA"/>
</dbReference>
<evidence type="ECO:0000256" key="4">
    <source>
        <dbReference type="ARBA" id="ARBA00022500"/>
    </source>
</evidence>
<gene>
    <name evidence="6" type="ORF">FHQ18_04395</name>
</gene>
<dbReference type="InterPro" id="IPR039315">
    <property type="entry name" value="CheW"/>
</dbReference>
<dbReference type="InterPro" id="IPR036061">
    <property type="entry name" value="CheW-like_dom_sf"/>
</dbReference>
<reference evidence="6 7" key="1">
    <citation type="submission" date="2019-06" db="EMBL/GenBank/DDBJ databases">
        <title>Genomic insights into carbon and energy metabolism of Deferribacter autotrophicus revealed new metabolic traits in the phylum Deferribacteres.</title>
        <authorList>
            <person name="Slobodkin A.I."/>
            <person name="Slobodkina G.B."/>
            <person name="Allioux M."/>
            <person name="Alain K."/>
            <person name="Jebbar M."/>
            <person name="Shadrin V."/>
            <person name="Kublanov I.V."/>
            <person name="Toshchakov S.V."/>
            <person name="Bonch-Osmolovskaya E.A."/>
        </authorList>
    </citation>
    <scope>NUCLEOTIDE SEQUENCE [LARGE SCALE GENOMIC DNA]</scope>
    <source>
        <strain evidence="6 7">SL50</strain>
    </source>
</reference>
<organism evidence="6 7">
    <name type="scientific">Deferribacter autotrophicus</name>
    <dbReference type="NCBI Taxonomy" id="500465"/>
    <lineage>
        <taxon>Bacteria</taxon>
        <taxon>Pseudomonadati</taxon>
        <taxon>Deferribacterota</taxon>
        <taxon>Deferribacteres</taxon>
        <taxon>Deferribacterales</taxon>
        <taxon>Deferribacteraceae</taxon>
        <taxon>Deferribacter</taxon>
    </lineage>
</organism>
<name>A0A5A8F4V7_9BACT</name>
<feature type="domain" description="CheW-like" evidence="5">
    <location>
        <begin position="20"/>
        <end position="160"/>
    </location>
</feature>
<sequence length="574" mass="65360">MCPEQVSQNDFEEIVKEEDIIQLVGFKLGDEEYAIDILKVQEIIRMVEITSVPRVDHFVLGVMNLRGKVIPVVDLRLRFNLDKSDFDKNTRIIVVNFEKESIGFVVDEVTEVMRITKSIVEPTPPLVGSVGQEYILGICKYNERLIILLDIDRVIFGEGKYDDSELKKKFFTKPESVGASQFVESDRDVEETVVNDSKVDISIEKESKQPEKEAIEKDEVKEAELDYVNENMIGVEESSEKIEEDVTISQTEEIGVEDIDDIDALIAQELAKREKETEELIKKKKARLPDTQEVLEDALKQSEEVLGNEEEYVSQDDLDALIAQELAKREKETEELIKRKKEKKNLNDEDSCESNVVDEVESFADKDLDSKNSDSIIIERDSLEELKSIAEKIINGETAELDIDIKGEIGELLKLLVETKRKVDEVEPTVDDSSRRIPSVKDSLDDVTERAENAAFNLMNNVEKMLSVYKSIEDDLSSLEKYISSADKNSALSQIENIEKRLAELDNMGFEMLNSLEFQDITEQKIRKIISYTEEIGAKFGAILGYMKVKQMQGEQFSVSQEEVDKLLSDFGLN</sequence>
<keyword evidence="3" id="KW-0963">Cytoplasm</keyword>
<dbReference type="PANTHER" id="PTHR22617">
    <property type="entry name" value="CHEMOTAXIS SENSOR HISTIDINE KINASE-RELATED"/>
    <property type="match status" value="1"/>
</dbReference>